<dbReference type="InterPro" id="IPR002347">
    <property type="entry name" value="SDR_fam"/>
</dbReference>
<dbReference type="GO" id="GO:0032787">
    <property type="term" value="P:monocarboxylic acid metabolic process"/>
    <property type="evidence" value="ECO:0007669"/>
    <property type="project" value="UniProtKB-ARBA"/>
</dbReference>
<dbReference type="AlphaFoldDB" id="Q20YR9"/>
<name>Q20YR9_RHOPB</name>
<dbReference type="CDD" id="cd05233">
    <property type="entry name" value="SDR_c"/>
    <property type="match status" value="1"/>
</dbReference>
<dbReference type="EMBL" id="CP000301">
    <property type="protein sequence ID" value="ABD89717.1"/>
    <property type="molecule type" value="Genomic_DNA"/>
</dbReference>
<dbReference type="eggNOG" id="COG1028">
    <property type="taxonomic scope" value="Bacteria"/>
</dbReference>
<dbReference type="OrthoDB" id="9804774at2"/>
<accession>Q20YR9</accession>
<dbReference type="HOGENOM" id="CLU_010194_1_2_5"/>
<comment type="similarity">
    <text evidence="1">Belongs to the short-chain dehydrogenases/reductases (SDR) family.</text>
</comment>
<dbReference type="PRINTS" id="PR00081">
    <property type="entry name" value="GDHRDH"/>
</dbReference>
<dbReference type="SUPFAM" id="SSF51735">
    <property type="entry name" value="NAD(P)-binding Rossmann-fold domains"/>
    <property type="match status" value="1"/>
</dbReference>
<dbReference type="Pfam" id="PF13561">
    <property type="entry name" value="adh_short_C2"/>
    <property type="match status" value="1"/>
</dbReference>
<gene>
    <name evidence="2" type="ordered locus">RPC_4193</name>
</gene>
<proteinExistence type="inferred from homology"/>
<organism evidence="2">
    <name type="scientific">Rhodopseudomonas palustris (strain BisB18)</name>
    <dbReference type="NCBI Taxonomy" id="316056"/>
    <lineage>
        <taxon>Bacteria</taxon>
        <taxon>Pseudomonadati</taxon>
        <taxon>Pseudomonadota</taxon>
        <taxon>Alphaproteobacteria</taxon>
        <taxon>Hyphomicrobiales</taxon>
        <taxon>Nitrobacteraceae</taxon>
        <taxon>Rhodopseudomonas</taxon>
    </lineage>
</organism>
<dbReference type="InterPro" id="IPR050259">
    <property type="entry name" value="SDR"/>
</dbReference>
<protein>
    <submittedName>
        <fullName evidence="2">Short-chain dehydrogenase/reductase SDR</fullName>
    </submittedName>
</protein>
<sequence length="250" mass="26941">MTGRVLITGAGRGIGLSIARVLARDGFSLALVTKSESSATRLRAERFVVDADAIVVAFDLADDAALADFVTKWREPLWGIVHNAGICATATLADCEHDPWREVLAVNLEAPYRLMRGLLPSLARPGRIVTIGSQLSVEGRAGYGAYCASKFGLIGLTKCWAKELGREGVTVNAVCPGWVDTEMTGNDVARIAAEMGRDAASFKAEIADPLELKRFNTPEEVAELVAFLMSDKSSGITGRAWLMQTIWNQQ</sequence>
<dbReference type="PROSITE" id="PS00061">
    <property type="entry name" value="ADH_SHORT"/>
    <property type="match status" value="1"/>
</dbReference>
<dbReference type="InterPro" id="IPR020904">
    <property type="entry name" value="Sc_DH/Rdtase_CS"/>
</dbReference>
<dbReference type="PRINTS" id="PR00080">
    <property type="entry name" value="SDRFAMILY"/>
</dbReference>
<dbReference type="RefSeq" id="WP_011474598.1">
    <property type="nucleotide sequence ID" value="NC_007925.1"/>
</dbReference>
<dbReference type="InterPro" id="IPR036291">
    <property type="entry name" value="NAD(P)-bd_dom_sf"/>
</dbReference>
<evidence type="ECO:0000313" key="2">
    <source>
        <dbReference type="EMBL" id="ABD89717.1"/>
    </source>
</evidence>
<dbReference type="PANTHER" id="PTHR42879:SF2">
    <property type="entry name" value="3-OXOACYL-[ACYL-CARRIER-PROTEIN] REDUCTASE FABG"/>
    <property type="match status" value="1"/>
</dbReference>
<dbReference type="Gene3D" id="3.40.50.720">
    <property type="entry name" value="NAD(P)-binding Rossmann-like Domain"/>
    <property type="match status" value="1"/>
</dbReference>
<dbReference type="PANTHER" id="PTHR42879">
    <property type="entry name" value="3-OXOACYL-(ACYL-CARRIER-PROTEIN) REDUCTASE"/>
    <property type="match status" value="1"/>
</dbReference>
<reference evidence="2" key="1">
    <citation type="submission" date="2006-03" db="EMBL/GenBank/DDBJ databases">
        <title>Complete sequence of Rhodopseudomonas palustris BisB18.</title>
        <authorList>
            <consortium name="US DOE Joint Genome Institute"/>
            <person name="Copeland A."/>
            <person name="Lucas S."/>
            <person name="Lapidus A."/>
            <person name="Barry K."/>
            <person name="Detter J.C."/>
            <person name="Glavina del Rio T."/>
            <person name="Hammon N."/>
            <person name="Israni S."/>
            <person name="Dalin E."/>
            <person name="Tice H."/>
            <person name="Pitluck S."/>
            <person name="Chain P."/>
            <person name="Malfatti S."/>
            <person name="Shin M."/>
            <person name="Vergez L."/>
            <person name="Schmutz J."/>
            <person name="Larimer F."/>
            <person name="Land M."/>
            <person name="Hauser L."/>
            <person name="Pelletier D.A."/>
            <person name="Kyrpides N."/>
            <person name="Anderson I."/>
            <person name="Oda Y."/>
            <person name="Harwood C.S."/>
            <person name="Richardson P."/>
        </authorList>
    </citation>
    <scope>NUCLEOTIDE SEQUENCE [LARGE SCALE GENOMIC DNA]</scope>
    <source>
        <strain evidence="2">BisB18</strain>
    </source>
</reference>
<dbReference type="STRING" id="316056.RPC_4193"/>
<dbReference type="FunFam" id="3.40.50.720:FF:000084">
    <property type="entry name" value="Short-chain dehydrogenase reductase"/>
    <property type="match status" value="1"/>
</dbReference>
<dbReference type="KEGG" id="rpc:RPC_4193"/>
<evidence type="ECO:0000256" key="1">
    <source>
        <dbReference type="ARBA" id="ARBA00006484"/>
    </source>
</evidence>